<name>A0A3A1YLS0_9GAMM</name>
<keyword evidence="2" id="KW-0472">Membrane</keyword>
<feature type="region of interest" description="Disordered" evidence="1">
    <location>
        <begin position="376"/>
        <end position="435"/>
    </location>
</feature>
<dbReference type="EMBL" id="NRJG01000061">
    <property type="protein sequence ID" value="RIY38615.1"/>
    <property type="molecule type" value="Genomic_DNA"/>
</dbReference>
<feature type="region of interest" description="Disordered" evidence="1">
    <location>
        <begin position="288"/>
        <end position="346"/>
    </location>
</feature>
<gene>
    <name evidence="3" type="ORF">CKF58_03890</name>
</gene>
<dbReference type="OrthoDB" id="5671210at2"/>
<evidence type="ECO:0000313" key="4">
    <source>
        <dbReference type="Proteomes" id="UP000265916"/>
    </source>
</evidence>
<accession>A0A3A1YLS0</accession>
<reference evidence="3 4" key="1">
    <citation type="submission" date="2017-08" db="EMBL/GenBank/DDBJ databases">
        <title>Reclassification of Bisgaard taxon 37 and 44.</title>
        <authorList>
            <person name="Christensen H."/>
        </authorList>
    </citation>
    <scope>NUCLEOTIDE SEQUENCE [LARGE SCALE GENOMIC DNA]</scope>
    <source>
        <strain evidence="3 4">111</strain>
    </source>
</reference>
<protein>
    <submittedName>
        <fullName evidence="3">Uncharacterized protein</fullName>
    </submittedName>
</protein>
<feature type="compositionally biased region" description="Polar residues" evidence="1">
    <location>
        <begin position="376"/>
        <end position="408"/>
    </location>
</feature>
<dbReference type="AlphaFoldDB" id="A0A3A1YLS0"/>
<feature type="compositionally biased region" description="Low complexity" evidence="1">
    <location>
        <begin position="296"/>
        <end position="345"/>
    </location>
</feature>
<keyword evidence="2" id="KW-0812">Transmembrane</keyword>
<proteinExistence type="predicted"/>
<organism evidence="3 4">
    <name type="scientific">Psittacicella hinzii</name>
    <dbReference type="NCBI Taxonomy" id="2028575"/>
    <lineage>
        <taxon>Bacteria</taxon>
        <taxon>Pseudomonadati</taxon>
        <taxon>Pseudomonadota</taxon>
        <taxon>Gammaproteobacteria</taxon>
        <taxon>Pasteurellales</taxon>
        <taxon>Psittacicellaceae</taxon>
        <taxon>Psittacicella</taxon>
    </lineage>
</organism>
<keyword evidence="4" id="KW-1185">Reference proteome</keyword>
<feature type="transmembrane region" description="Helical" evidence="2">
    <location>
        <begin position="6"/>
        <end position="24"/>
    </location>
</feature>
<dbReference type="RefSeq" id="WP_119531166.1">
    <property type="nucleotide sequence ID" value="NZ_JBHSSP010000021.1"/>
</dbReference>
<evidence type="ECO:0000313" key="3">
    <source>
        <dbReference type="EMBL" id="RIY38615.1"/>
    </source>
</evidence>
<sequence>MLIFYYIMIALCALVILYMCYAFYKRRQHQDALRTDQSNKTLGTGLNTPAYGQGADLRNSGVLSGLQNKSLNTTNSTYIPPTNVAANVSGAIPNNPANNLQFSRSFKAGNEQANASANAKVNATTNSFTAGKTYTATPDVSGQKADVTGNSAYNEITPNFAGKTKASTQAAAIGAQASASAKAAAPAKLSASNSQQQAADNYYSRSYVANGTASESALAQTEKALQTNQQESIGSSLTYATDSVTRVLAERERRKALKNATPDRELTLAEERALGNGKSNPALSATMQANATSSVAPKASTQASSSSTPSANQGTNATKGNASNTSAANSATASTVTAPSSSNSTGQFSQAQLQNLLNELSQADLEEFLKILEKQQQAKSQVRPTQDRVVTTAGTTAPLNRDPSSTGAVNGASAAGVTKAPSASSTPTVNAVKENSEQADLLTLARQRTQAAAPTIQVEPEQEVYVEQDPVVHQLNTLFDSPDNYIVFKVRHQRGAEISAELLNSLLMNKMKDSSNTYNSTQFKQDVVRLSYNNVWRLSPKNDKEFVLYYLFNEFGQWITDNRRNSYKCLYIYVSRSILDHQQLLGILMTQLSQLCSAFTCYLDLQGETFTSSALGAYAPVFRSKVNKIINRGQSLRKSSRYTK</sequence>
<keyword evidence="2" id="KW-1133">Transmembrane helix</keyword>
<evidence type="ECO:0000256" key="1">
    <source>
        <dbReference type="SAM" id="MobiDB-lite"/>
    </source>
</evidence>
<dbReference type="Proteomes" id="UP000265916">
    <property type="component" value="Unassembled WGS sequence"/>
</dbReference>
<comment type="caution">
    <text evidence="3">The sequence shown here is derived from an EMBL/GenBank/DDBJ whole genome shotgun (WGS) entry which is preliminary data.</text>
</comment>
<evidence type="ECO:0000256" key="2">
    <source>
        <dbReference type="SAM" id="Phobius"/>
    </source>
</evidence>